<gene>
    <name evidence="1" type="ORF">NEZAVI_LOCUS10405</name>
</gene>
<keyword evidence="2" id="KW-1185">Reference proteome</keyword>
<accession>A0A9P0HFD1</accession>
<organism evidence="1 2">
    <name type="scientific">Nezara viridula</name>
    <name type="common">Southern green stink bug</name>
    <name type="synonym">Cimex viridulus</name>
    <dbReference type="NCBI Taxonomy" id="85310"/>
    <lineage>
        <taxon>Eukaryota</taxon>
        <taxon>Metazoa</taxon>
        <taxon>Ecdysozoa</taxon>
        <taxon>Arthropoda</taxon>
        <taxon>Hexapoda</taxon>
        <taxon>Insecta</taxon>
        <taxon>Pterygota</taxon>
        <taxon>Neoptera</taxon>
        <taxon>Paraneoptera</taxon>
        <taxon>Hemiptera</taxon>
        <taxon>Heteroptera</taxon>
        <taxon>Panheteroptera</taxon>
        <taxon>Pentatomomorpha</taxon>
        <taxon>Pentatomoidea</taxon>
        <taxon>Pentatomidae</taxon>
        <taxon>Pentatominae</taxon>
        <taxon>Nezara</taxon>
    </lineage>
</organism>
<proteinExistence type="predicted"/>
<reference evidence="1" key="1">
    <citation type="submission" date="2022-01" db="EMBL/GenBank/DDBJ databases">
        <authorList>
            <person name="King R."/>
        </authorList>
    </citation>
    <scope>NUCLEOTIDE SEQUENCE</scope>
</reference>
<dbReference type="Proteomes" id="UP001152798">
    <property type="component" value="Chromosome 5"/>
</dbReference>
<name>A0A9P0HFD1_NEZVI</name>
<protein>
    <submittedName>
        <fullName evidence="1">Uncharacterized protein</fullName>
    </submittedName>
</protein>
<sequence>MVCRFFKQISSRGKRSHNIDGLKYTAINPIADVSPCLNNGAQPATASSDFNAFPSGWQTALTKTKEEYFKRANWINDPEVKAAARG</sequence>
<dbReference type="EMBL" id="OV725081">
    <property type="protein sequence ID" value="CAH1401370.1"/>
    <property type="molecule type" value="Genomic_DNA"/>
</dbReference>
<evidence type="ECO:0000313" key="1">
    <source>
        <dbReference type="EMBL" id="CAH1401370.1"/>
    </source>
</evidence>
<evidence type="ECO:0000313" key="2">
    <source>
        <dbReference type="Proteomes" id="UP001152798"/>
    </source>
</evidence>
<dbReference type="AlphaFoldDB" id="A0A9P0HFD1"/>